<dbReference type="InterPro" id="IPR028082">
    <property type="entry name" value="Peripla_BP_I"/>
</dbReference>
<comment type="subcellular location">
    <subcellularLocation>
        <location evidence="1">Cell envelope</location>
    </subcellularLocation>
</comment>
<gene>
    <name evidence="6" type="ORF">IAD31_04960</name>
</gene>
<evidence type="ECO:0000256" key="3">
    <source>
        <dbReference type="ARBA" id="ARBA00022729"/>
    </source>
</evidence>
<dbReference type="GO" id="GO:0030313">
    <property type="term" value="C:cell envelope"/>
    <property type="evidence" value="ECO:0007669"/>
    <property type="project" value="UniProtKB-SubCell"/>
</dbReference>
<evidence type="ECO:0000313" key="6">
    <source>
        <dbReference type="EMBL" id="HIQ60927.1"/>
    </source>
</evidence>
<protein>
    <submittedName>
        <fullName evidence="6">Substrate-binding domain-containing protein</fullName>
    </submittedName>
</protein>
<feature type="domain" description="Periplasmic binding protein" evidence="5">
    <location>
        <begin position="36"/>
        <end position="289"/>
    </location>
</feature>
<reference evidence="6" key="1">
    <citation type="submission" date="2020-10" db="EMBL/GenBank/DDBJ databases">
        <authorList>
            <person name="Gilroy R."/>
        </authorList>
    </citation>
    <scope>NUCLEOTIDE SEQUENCE</scope>
    <source>
        <strain evidence="6">ChiGjej2B2-12916</strain>
    </source>
</reference>
<dbReference type="GO" id="GO:0030246">
    <property type="term" value="F:carbohydrate binding"/>
    <property type="evidence" value="ECO:0007669"/>
    <property type="project" value="UniProtKB-ARBA"/>
</dbReference>
<dbReference type="EMBL" id="DVFO01000048">
    <property type="protein sequence ID" value="HIQ60927.1"/>
    <property type="molecule type" value="Genomic_DNA"/>
</dbReference>
<dbReference type="PANTHER" id="PTHR46847:SF1">
    <property type="entry name" value="D-ALLOSE-BINDING PERIPLASMIC PROTEIN-RELATED"/>
    <property type="match status" value="1"/>
</dbReference>
<proteinExistence type="inferred from homology"/>
<reference evidence="6" key="2">
    <citation type="journal article" date="2021" name="PeerJ">
        <title>Extensive microbial diversity within the chicken gut microbiome revealed by metagenomics and culture.</title>
        <authorList>
            <person name="Gilroy R."/>
            <person name="Ravi A."/>
            <person name="Getino M."/>
            <person name="Pursley I."/>
            <person name="Horton D.L."/>
            <person name="Alikhan N.F."/>
            <person name="Baker D."/>
            <person name="Gharbi K."/>
            <person name="Hall N."/>
            <person name="Watson M."/>
            <person name="Adriaenssens E.M."/>
            <person name="Foster-Nyarko E."/>
            <person name="Jarju S."/>
            <person name="Secka A."/>
            <person name="Antonio M."/>
            <person name="Oren A."/>
            <person name="Chaudhuri R.R."/>
            <person name="La Ragione R."/>
            <person name="Hildebrand F."/>
            <person name="Pallen M.J."/>
        </authorList>
    </citation>
    <scope>NUCLEOTIDE SEQUENCE</scope>
    <source>
        <strain evidence="6">ChiGjej2B2-12916</strain>
    </source>
</reference>
<evidence type="ECO:0000256" key="1">
    <source>
        <dbReference type="ARBA" id="ARBA00004196"/>
    </source>
</evidence>
<accession>A0A9D0YS25</accession>
<evidence type="ECO:0000259" key="5">
    <source>
        <dbReference type="Pfam" id="PF13407"/>
    </source>
</evidence>
<sequence>MKGNKRILAALTASLSLLLCSCTSTSSISAPHTVTLIAKSTQTEFWLSVFAGAEAAATEYNLDLNIVGPDAEEDYETQNQMVEEAVQAGTEALVFSAIHYDNNADAIDAAAQKGVKIVAIDSNVDSQAVSTYIGTDNYAAGQMAAQAALARVEGELHVGIINYDISSANGQERERGAVETFTRSGRAQVVSVINTLAESHIAQTDTTALLTQHPEINVLLAFNEPTSVGAAKAIENRDAADDIFLVGFDSNVSTVDGLQNGTVDALIVQNPYAMGYLGVESAYKLLTGQGKQVAPTVDTSTQIVDRNNLFSIDSQKALFAFEQRKDPS</sequence>
<evidence type="ECO:0000256" key="4">
    <source>
        <dbReference type="SAM" id="SignalP"/>
    </source>
</evidence>
<comment type="similarity">
    <text evidence="2">Belongs to the bacterial solute-binding protein 2 family.</text>
</comment>
<dbReference type="Pfam" id="PF13407">
    <property type="entry name" value="Peripla_BP_4"/>
    <property type="match status" value="1"/>
</dbReference>
<comment type="caution">
    <text evidence="6">The sequence shown here is derived from an EMBL/GenBank/DDBJ whole genome shotgun (WGS) entry which is preliminary data.</text>
</comment>
<feature type="chain" id="PRO_5039117890" evidence="4">
    <location>
        <begin position="30"/>
        <end position="328"/>
    </location>
</feature>
<dbReference type="Proteomes" id="UP000886879">
    <property type="component" value="Unassembled WGS sequence"/>
</dbReference>
<dbReference type="Gene3D" id="3.40.50.2300">
    <property type="match status" value="2"/>
</dbReference>
<organism evidence="6 7">
    <name type="scientific">Candidatus Enterenecus faecium</name>
    <dbReference type="NCBI Taxonomy" id="2840780"/>
    <lineage>
        <taxon>Bacteria</taxon>
        <taxon>Bacillati</taxon>
        <taxon>Bacillota</taxon>
        <taxon>Clostridia</taxon>
        <taxon>Eubacteriales</taxon>
        <taxon>Candidatus Enterenecus</taxon>
    </lineage>
</organism>
<keyword evidence="3 4" id="KW-0732">Signal</keyword>
<dbReference type="PANTHER" id="PTHR46847">
    <property type="entry name" value="D-ALLOSE-BINDING PERIPLASMIC PROTEIN-RELATED"/>
    <property type="match status" value="1"/>
</dbReference>
<dbReference type="AlphaFoldDB" id="A0A9D0YS25"/>
<dbReference type="SUPFAM" id="SSF53822">
    <property type="entry name" value="Periplasmic binding protein-like I"/>
    <property type="match status" value="1"/>
</dbReference>
<evidence type="ECO:0000256" key="2">
    <source>
        <dbReference type="ARBA" id="ARBA00007639"/>
    </source>
</evidence>
<dbReference type="PROSITE" id="PS51257">
    <property type="entry name" value="PROKAR_LIPOPROTEIN"/>
    <property type="match status" value="1"/>
</dbReference>
<dbReference type="InterPro" id="IPR025997">
    <property type="entry name" value="SBP_2_dom"/>
</dbReference>
<evidence type="ECO:0000313" key="7">
    <source>
        <dbReference type="Proteomes" id="UP000886879"/>
    </source>
</evidence>
<name>A0A9D0YS25_9FIRM</name>
<dbReference type="PROSITE" id="PS00549">
    <property type="entry name" value="BACTERIOFERRITIN"/>
    <property type="match status" value="1"/>
</dbReference>
<feature type="signal peptide" evidence="4">
    <location>
        <begin position="1"/>
        <end position="29"/>
    </location>
</feature>